<accession>A0ABZ2YYA6</accession>
<evidence type="ECO:0000313" key="1">
    <source>
        <dbReference type="EMBL" id="WZN44665.1"/>
    </source>
</evidence>
<keyword evidence="2" id="KW-1185">Reference proteome</keyword>
<evidence type="ECO:0000313" key="2">
    <source>
        <dbReference type="Proteomes" id="UP001449657"/>
    </source>
</evidence>
<protein>
    <submittedName>
        <fullName evidence="1">Uncharacterized protein</fullName>
    </submittedName>
</protein>
<dbReference type="Proteomes" id="UP001449657">
    <property type="component" value="Chromosome"/>
</dbReference>
<dbReference type="RefSeq" id="WP_341839434.1">
    <property type="nucleotide sequence ID" value="NZ_CP149792.1"/>
</dbReference>
<proteinExistence type="predicted"/>
<sequence>MKKKSPWIDVIIKVLNGEKNIASPFDAQGTIESFFVVVIKEERLGWGRIWCSATRRGIHLCRMVVPDNVHYFYDEEANAACNNLPEITLEDFT</sequence>
<organism evidence="1 2">
    <name type="scientific">Chitinophaga caseinilytica</name>
    <dbReference type="NCBI Taxonomy" id="2267521"/>
    <lineage>
        <taxon>Bacteria</taxon>
        <taxon>Pseudomonadati</taxon>
        <taxon>Bacteroidota</taxon>
        <taxon>Chitinophagia</taxon>
        <taxon>Chitinophagales</taxon>
        <taxon>Chitinophagaceae</taxon>
        <taxon>Chitinophaga</taxon>
    </lineage>
</organism>
<dbReference type="EMBL" id="CP150096">
    <property type="protein sequence ID" value="WZN44665.1"/>
    <property type="molecule type" value="Genomic_DNA"/>
</dbReference>
<name>A0ABZ2YYA6_9BACT</name>
<reference evidence="1 2" key="1">
    <citation type="submission" date="2024-03" db="EMBL/GenBank/DDBJ databases">
        <title>Chitinophaga caseinilytica sp. nov., a casein hydrolysing bacterium isolated from forest soil.</title>
        <authorList>
            <person name="Lee D.S."/>
            <person name="Han D.M."/>
            <person name="Baek J.H."/>
            <person name="Choi D.G."/>
            <person name="Jeon J.H."/>
            <person name="Jeon C.O."/>
        </authorList>
    </citation>
    <scope>NUCLEOTIDE SEQUENCE [LARGE SCALE GENOMIC DNA]</scope>
    <source>
        <strain evidence="1 2">KACC 19118</strain>
    </source>
</reference>
<gene>
    <name evidence="1" type="ORF">WJU22_17355</name>
</gene>